<evidence type="ECO:0000313" key="3">
    <source>
        <dbReference type="EMBL" id="ARU97776.1"/>
    </source>
</evidence>
<keyword evidence="4" id="KW-1185">Reference proteome</keyword>
<dbReference type="EMBL" id="CP015581">
    <property type="protein sequence ID" value="ARU97776.1"/>
    <property type="molecule type" value="Genomic_DNA"/>
</dbReference>
<dbReference type="EMBL" id="CP015579">
    <property type="protein sequence ID" value="ARU93738.1"/>
    <property type="molecule type" value="Genomic_DNA"/>
</dbReference>
<evidence type="ECO:0000259" key="1">
    <source>
        <dbReference type="Pfam" id="PF07110"/>
    </source>
</evidence>
<evidence type="ECO:0000313" key="2">
    <source>
        <dbReference type="EMBL" id="ARU93738.1"/>
    </source>
</evidence>
<accession>A0A1Y0LI50</accession>
<dbReference type="OrthoDB" id="6369070at2"/>
<dbReference type="Pfam" id="PF07110">
    <property type="entry name" value="EthD"/>
    <property type="match status" value="1"/>
</dbReference>
<proteinExistence type="predicted"/>
<organism evidence="2 5">
    <name type="scientific">Tatumella citrea</name>
    <name type="common">Pantoea citrea</name>
    <dbReference type="NCBI Taxonomy" id="53336"/>
    <lineage>
        <taxon>Bacteria</taxon>
        <taxon>Pseudomonadati</taxon>
        <taxon>Pseudomonadota</taxon>
        <taxon>Gammaproteobacteria</taxon>
        <taxon>Enterobacterales</taxon>
        <taxon>Erwiniaceae</taxon>
        <taxon>Tatumella</taxon>
    </lineage>
</organism>
<dbReference type="Proteomes" id="UP000195814">
    <property type="component" value="Chromosome"/>
</dbReference>
<reference evidence="4 5" key="1">
    <citation type="submission" date="2016-05" db="EMBL/GenBank/DDBJ databases">
        <title>Complete genome sequence of two 2,5-diketo-D-glunonic acid producing strain Tatumella citrea.</title>
        <authorList>
            <person name="Duan C."/>
            <person name="Yang J."/>
            <person name="Yang S."/>
        </authorList>
    </citation>
    <scope>NUCLEOTIDE SEQUENCE [LARGE SCALE GENOMIC DNA]</scope>
    <source>
        <strain evidence="3 4">ATCC 39140</strain>
        <strain evidence="2 5">DSM 13699</strain>
    </source>
</reference>
<dbReference type="GO" id="GO:0016491">
    <property type="term" value="F:oxidoreductase activity"/>
    <property type="evidence" value="ECO:0007669"/>
    <property type="project" value="InterPro"/>
</dbReference>
<feature type="domain" description="EthD" evidence="1">
    <location>
        <begin position="12"/>
        <end position="110"/>
    </location>
</feature>
<dbReference type="Proteomes" id="UP000195729">
    <property type="component" value="Chromosome"/>
</dbReference>
<name>A0A1Y0LI50_TATCI</name>
<dbReference type="SUPFAM" id="SSF54909">
    <property type="entry name" value="Dimeric alpha+beta barrel"/>
    <property type="match status" value="1"/>
</dbReference>
<dbReference type="RefSeq" id="WP_087488099.1">
    <property type="nucleotide sequence ID" value="NZ_CP015579.1"/>
</dbReference>
<dbReference type="AlphaFoldDB" id="A0A1Y0LI50"/>
<dbReference type="InterPro" id="IPR011008">
    <property type="entry name" value="Dimeric_a/b-barrel"/>
</dbReference>
<gene>
    <name evidence="2" type="ORF">A7K98_08085</name>
    <name evidence="3" type="ORF">A7K99_08085</name>
</gene>
<dbReference type="Gene3D" id="3.30.70.100">
    <property type="match status" value="1"/>
</dbReference>
<sequence>MLKLIMCVKRLPQLTRQEFDHHWRNIHAPLVTGYAELLGIRKYVQTVPFGNEAAQLGLEKIRGTDAVNFDGCAELWWDSMEAHLAARKTNEGLKALQALIEDEKRFVDLSASQLWYGEERLIIPVTE</sequence>
<protein>
    <submittedName>
        <fullName evidence="2">Ethyl tert-butyl ether degradation protein EthD</fullName>
    </submittedName>
</protein>
<dbReference type="InterPro" id="IPR009799">
    <property type="entry name" value="EthD_dom"/>
</dbReference>
<evidence type="ECO:0000313" key="4">
    <source>
        <dbReference type="Proteomes" id="UP000195729"/>
    </source>
</evidence>
<dbReference type="KEGG" id="tci:A7K98_08085"/>
<dbReference type="NCBIfam" id="TIGR02118">
    <property type="entry name" value="EthD family reductase"/>
    <property type="match status" value="1"/>
</dbReference>
<evidence type="ECO:0000313" key="5">
    <source>
        <dbReference type="Proteomes" id="UP000195814"/>
    </source>
</evidence>